<dbReference type="Pfam" id="PF00436">
    <property type="entry name" value="SSB"/>
    <property type="match status" value="1"/>
</dbReference>
<dbReference type="PANTHER" id="PTHR10302">
    <property type="entry name" value="SINGLE-STRANDED DNA-BINDING PROTEIN"/>
    <property type="match status" value="1"/>
</dbReference>
<dbReference type="Proteomes" id="UP000195326">
    <property type="component" value="Unassembled WGS sequence"/>
</dbReference>
<dbReference type="HAMAP" id="MF_00984">
    <property type="entry name" value="SSB"/>
    <property type="match status" value="1"/>
</dbReference>
<evidence type="ECO:0000313" key="6">
    <source>
        <dbReference type="Proteomes" id="UP000195326"/>
    </source>
</evidence>
<dbReference type="CDD" id="cd04496">
    <property type="entry name" value="SSB_OBF"/>
    <property type="match status" value="1"/>
</dbReference>
<comment type="caution">
    <text evidence="2">Lacks conserved residue(s) required for the propagation of feature annotation.</text>
</comment>
<dbReference type="NCBIfam" id="TIGR00621">
    <property type="entry name" value="ssb"/>
    <property type="match status" value="1"/>
</dbReference>
<comment type="subunit">
    <text evidence="2">Homotetramer.</text>
</comment>
<evidence type="ECO:0000256" key="3">
    <source>
        <dbReference type="RuleBase" id="RU000524"/>
    </source>
</evidence>
<dbReference type="GO" id="GO:0006260">
    <property type="term" value="P:DNA replication"/>
    <property type="evidence" value="ECO:0007669"/>
    <property type="project" value="InterPro"/>
</dbReference>
<dbReference type="GO" id="GO:0009295">
    <property type="term" value="C:nucleoid"/>
    <property type="evidence" value="ECO:0007669"/>
    <property type="project" value="TreeGrafter"/>
</dbReference>
<reference evidence="6" key="1">
    <citation type="submission" date="2017-04" db="EMBL/GenBank/DDBJ databases">
        <title>Function of individual gut microbiota members based on whole genome sequencing of pure cultures obtained from chicken caecum.</title>
        <authorList>
            <person name="Medvecky M."/>
            <person name="Cejkova D."/>
            <person name="Polansky O."/>
            <person name="Karasova D."/>
            <person name="Kubasova T."/>
            <person name="Cizek A."/>
            <person name="Rychlik I."/>
        </authorList>
    </citation>
    <scope>NUCLEOTIDE SEQUENCE [LARGE SCALE GENOMIC DNA]</scope>
    <source>
        <strain evidence="6">An179</strain>
    </source>
</reference>
<evidence type="ECO:0000256" key="1">
    <source>
        <dbReference type="ARBA" id="ARBA00023125"/>
    </source>
</evidence>
<dbReference type="GO" id="GO:0003697">
    <property type="term" value="F:single-stranded DNA binding"/>
    <property type="evidence" value="ECO:0007669"/>
    <property type="project" value="UniProtKB-UniRule"/>
</dbReference>
<name>A0A1Y4LLS6_9FIRM</name>
<evidence type="ECO:0000256" key="4">
    <source>
        <dbReference type="SAM" id="MobiDB-lite"/>
    </source>
</evidence>
<dbReference type="AlphaFoldDB" id="A0A1Y4LLS6"/>
<accession>A0A1Y4LLS6</accession>
<sequence>MLNKAILMGRLVRDPERRYTQTNTAVTSFTLAVDRDRKGANGERQTDFIDCIAWGKQAEFVKQWFTKGMLAIVVGRIQSRSWENRNGNKRVSIEVGVDEIQFGETKKARERAHGNDLVPELPPVDPDALGADDFAALEDDSDVPF</sequence>
<dbReference type="PROSITE" id="PS50935">
    <property type="entry name" value="SSB"/>
    <property type="match status" value="1"/>
</dbReference>
<dbReference type="InterPro" id="IPR011344">
    <property type="entry name" value="ssDNA-bd"/>
</dbReference>
<proteinExistence type="inferred from homology"/>
<dbReference type="SUPFAM" id="SSF50249">
    <property type="entry name" value="Nucleic acid-binding proteins"/>
    <property type="match status" value="1"/>
</dbReference>
<dbReference type="PANTHER" id="PTHR10302:SF27">
    <property type="entry name" value="SINGLE-STRANDED DNA-BINDING PROTEIN"/>
    <property type="match status" value="1"/>
</dbReference>
<dbReference type="STRING" id="501571.GCA_900143195_02621"/>
<feature type="region of interest" description="Disordered" evidence="4">
    <location>
        <begin position="106"/>
        <end position="131"/>
    </location>
</feature>
<dbReference type="InterPro" id="IPR000424">
    <property type="entry name" value="Primosome_PriB/ssb"/>
</dbReference>
<protein>
    <recommendedName>
        <fullName evidence="2 3">Single-stranded DNA-binding protein</fullName>
        <shortName evidence="2">SSB</shortName>
    </recommendedName>
</protein>
<dbReference type="RefSeq" id="WP_087415167.1">
    <property type="nucleotide sequence ID" value="NZ_NFKL01000012.1"/>
</dbReference>
<dbReference type="InterPro" id="IPR012340">
    <property type="entry name" value="NA-bd_OB-fold"/>
</dbReference>
<organism evidence="5 6">
    <name type="scientific">Butyricicoccus pullicaecorum</name>
    <dbReference type="NCBI Taxonomy" id="501571"/>
    <lineage>
        <taxon>Bacteria</taxon>
        <taxon>Bacillati</taxon>
        <taxon>Bacillota</taxon>
        <taxon>Clostridia</taxon>
        <taxon>Eubacteriales</taxon>
        <taxon>Butyricicoccaceae</taxon>
        <taxon>Butyricicoccus</taxon>
    </lineage>
</organism>
<gene>
    <name evidence="5" type="ORF">B5F15_09405</name>
</gene>
<keyword evidence="1 2" id="KW-0238">DNA-binding</keyword>
<comment type="caution">
    <text evidence="5">The sequence shown here is derived from an EMBL/GenBank/DDBJ whole genome shotgun (WGS) entry which is preliminary data.</text>
</comment>
<dbReference type="EMBL" id="NFKL01000012">
    <property type="protein sequence ID" value="OUP57663.1"/>
    <property type="molecule type" value="Genomic_DNA"/>
</dbReference>
<evidence type="ECO:0000313" key="5">
    <source>
        <dbReference type="EMBL" id="OUP57663.1"/>
    </source>
</evidence>
<evidence type="ECO:0000256" key="2">
    <source>
        <dbReference type="HAMAP-Rule" id="MF_00984"/>
    </source>
</evidence>
<dbReference type="Gene3D" id="2.40.50.140">
    <property type="entry name" value="Nucleic acid-binding proteins"/>
    <property type="match status" value="1"/>
</dbReference>